<sequence>MNIRVTIANEINSHAEQATTKANEAMHHAIEAGKLLLEVKASLAHGQFGEWLETNVKVSPRQAQRYMAAAEGKPVPIRSLSSKYDTVSHLTEIPLSSIRTDALTNWPVPTWSPTPGHWMCATTDDAAWWVVPSLEHPGFFHISKFYQDATAEPDPNQPDWDGESLYAGTKRPARADVVEAMLQHFGMKEPVKVEWTSREKPGLSRPFGEPE</sequence>
<name>A0A1W9KNL3_9BURK</name>
<comment type="caution">
    <text evidence="1">The sequence shown here is derived from an EMBL/GenBank/DDBJ whole genome shotgun (WGS) entry which is preliminary data.</text>
</comment>
<dbReference type="EMBL" id="MTEI01000038">
    <property type="protein sequence ID" value="OQW85748.1"/>
    <property type="molecule type" value="Genomic_DNA"/>
</dbReference>
<reference evidence="1 2" key="1">
    <citation type="submission" date="2017-01" db="EMBL/GenBank/DDBJ databases">
        <title>Novel large sulfur bacteria in the metagenomes of groundwater-fed chemosynthetic microbial mats in the Lake Huron basin.</title>
        <authorList>
            <person name="Sharrar A.M."/>
            <person name="Flood B.E."/>
            <person name="Bailey J.V."/>
            <person name="Jones D.S."/>
            <person name="Biddanda B."/>
            <person name="Ruberg S.A."/>
            <person name="Marcus D.N."/>
            <person name="Dick G.J."/>
        </authorList>
    </citation>
    <scope>NUCLEOTIDE SEQUENCE [LARGE SCALE GENOMIC DNA]</scope>
    <source>
        <strain evidence="1">A7</strain>
    </source>
</reference>
<dbReference type="AlphaFoldDB" id="A0A1W9KNL3"/>
<dbReference type="InterPro" id="IPR021451">
    <property type="entry name" value="DUF3102"/>
</dbReference>
<proteinExistence type="predicted"/>
<evidence type="ECO:0000313" key="1">
    <source>
        <dbReference type="EMBL" id="OQW85748.1"/>
    </source>
</evidence>
<dbReference type="Pfam" id="PF11300">
    <property type="entry name" value="DUF3102"/>
    <property type="match status" value="1"/>
</dbReference>
<organism evidence="1 2">
    <name type="scientific">Rhodoferax ferrireducens</name>
    <dbReference type="NCBI Taxonomy" id="192843"/>
    <lineage>
        <taxon>Bacteria</taxon>
        <taxon>Pseudomonadati</taxon>
        <taxon>Pseudomonadota</taxon>
        <taxon>Betaproteobacteria</taxon>
        <taxon>Burkholderiales</taxon>
        <taxon>Comamonadaceae</taxon>
        <taxon>Rhodoferax</taxon>
    </lineage>
</organism>
<accession>A0A1W9KNL3</accession>
<protein>
    <recommendedName>
        <fullName evidence="3">DUF3102 domain-containing protein</fullName>
    </recommendedName>
</protein>
<evidence type="ECO:0000313" key="2">
    <source>
        <dbReference type="Proteomes" id="UP000192505"/>
    </source>
</evidence>
<evidence type="ECO:0008006" key="3">
    <source>
        <dbReference type="Google" id="ProtNLM"/>
    </source>
</evidence>
<dbReference type="Proteomes" id="UP000192505">
    <property type="component" value="Unassembled WGS sequence"/>
</dbReference>
<gene>
    <name evidence="1" type="ORF">BWK72_20665</name>
</gene>